<organism evidence="1 2">
    <name type="scientific">Streptomyces turgidiscabies (strain Car8)</name>
    <dbReference type="NCBI Taxonomy" id="698760"/>
    <lineage>
        <taxon>Bacteria</taxon>
        <taxon>Bacillati</taxon>
        <taxon>Actinomycetota</taxon>
        <taxon>Actinomycetes</taxon>
        <taxon>Kitasatosporales</taxon>
        <taxon>Streptomycetaceae</taxon>
        <taxon>Streptomyces</taxon>
    </lineage>
</organism>
<gene>
    <name evidence="1" type="ORF">STRTUCAR8_10147</name>
</gene>
<evidence type="ECO:0000313" key="1">
    <source>
        <dbReference type="EMBL" id="ELP70109.1"/>
    </source>
</evidence>
<proteinExistence type="predicted"/>
<dbReference type="GeneID" id="97404071"/>
<accession>L7FG23</accession>
<dbReference type="RefSeq" id="WP_006374538.1">
    <property type="nucleotide sequence ID" value="NZ_AEJB01000104.1"/>
</dbReference>
<keyword evidence="2" id="KW-1185">Reference proteome</keyword>
<name>L7FG23_STRT8</name>
<dbReference type="PATRIC" id="fig|698760.3.peg.1203"/>
<sequence>MRIAADLSTAQPGLAAERISRTILFNAGADQIVAARGIAPSGPVSLVGAIGRAALAGLLPPGPRWRLKARARKRGSKYTFTTNKHPRTSQAYTLDFEMIKDGNLDSTNTSQTHRCCTQRDATFFHDTDDELDAGADSLGRQEFWPIVRNFHPQESGSTKIRRGHSREATCLVTLRERAPRSVPEPRTH</sequence>
<evidence type="ECO:0000313" key="2">
    <source>
        <dbReference type="Proteomes" id="UP000010931"/>
    </source>
</evidence>
<dbReference type="Proteomes" id="UP000010931">
    <property type="component" value="Unassembled WGS sequence"/>
</dbReference>
<dbReference type="AlphaFoldDB" id="L7FG23"/>
<reference evidence="1 2" key="1">
    <citation type="journal article" date="2011" name="Plasmid">
        <title>Streptomyces turgidiscabies Car8 contains a modular pathogenicity island that shares virulence genes with other actinobacterial plant pathogens.</title>
        <authorList>
            <person name="Huguet-Tapia J.C."/>
            <person name="Badger J.H."/>
            <person name="Loria R."/>
            <person name="Pettis G.S."/>
        </authorList>
    </citation>
    <scope>NUCLEOTIDE SEQUENCE [LARGE SCALE GENOMIC DNA]</scope>
    <source>
        <strain evidence="1 2">Car8</strain>
    </source>
</reference>
<protein>
    <submittedName>
        <fullName evidence="1">Uncharacterized protein</fullName>
    </submittedName>
</protein>
<comment type="caution">
    <text evidence="1">The sequence shown here is derived from an EMBL/GenBank/DDBJ whole genome shotgun (WGS) entry which is preliminary data.</text>
</comment>
<dbReference type="EMBL" id="AEJB01000104">
    <property type="protein sequence ID" value="ELP70109.1"/>
    <property type="molecule type" value="Genomic_DNA"/>
</dbReference>